<comment type="caution">
    <text evidence="1">The sequence shown here is derived from an EMBL/GenBank/DDBJ whole genome shotgun (WGS) entry which is preliminary data.</text>
</comment>
<evidence type="ECO:0000313" key="2">
    <source>
        <dbReference type="Proteomes" id="UP001057402"/>
    </source>
</evidence>
<organism evidence="1 2">
    <name type="scientific">Melastoma candidum</name>
    <dbReference type="NCBI Taxonomy" id="119954"/>
    <lineage>
        <taxon>Eukaryota</taxon>
        <taxon>Viridiplantae</taxon>
        <taxon>Streptophyta</taxon>
        <taxon>Embryophyta</taxon>
        <taxon>Tracheophyta</taxon>
        <taxon>Spermatophyta</taxon>
        <taxon>Magnoliopsida</taxon>
        <taxon>eudicotyledons</taxon>
        <taxon>Gunneridae</taxon>
        <taxon>Pentapetalae</taxon>
        <taxon>rosids</taxon>
        <taxon>malvids</taxon>
        <taxon>Myrtales</taxon>
        <taxon>Melastomataceae</taxon>
        <taxon>Melastomatoideae</taxon>
        <taxon>Melastomateae</taxon>
        <taxon>Melastoma</taxon>
    </lineage>
</organism>
<reference evidence="2" key="1">
    <citation type="journal article" date="2023" name="Front. Plant Sci.">
        <title>Chromosomal-level genome assembly of Melastoma candidum provides insights into trichome evolution.</title>
        <authorList>
            <person name="Zhong Y."/>
            <person name="Wu W."/>
            <person name="Sun C."/>
            <person name="Zou P."/>
            <person name="Liu Y."/>
            <person name="Dai S."/>
            <person name="Zhou R."/>
        </authorList>
    </citation>
    <scope>NUCLEOTIDE SEQUENCE [LARGE SCALE GENOMIC DNA]</scope>
</reference>
<sequence length="75" mass="7961">MFVTAARLSMAVVTAAVAADGRGRRFCCGGFSWWVVAVESWVAGGTGWSVAGFERKLGEAGADRFVTGDFRDIGR</sequence>
<proteinExistence type="predicted"/>
<accession>A0ACB9ME94</accession>
<evidence type="ECO:0000313" key="1">
    <source>
        <dbReference type="EMBL" id="KAI4321932.1"/>
    </source>
</evidence>
<dbReference type="EMBL" id="CM042889">
    <property type="protein sequence ID" value="KAI4321932.1"/>
    <property type="molecule type" value="Genomic_DNA"/>
</dbReference>
<keyword evidence="2" id="KW-1185">Reference proteome</keyword>
<protein>
    <submittedName>
        <fullName evidence="1">Uncharacterized protein</fullName>
    </submittedName>
</protein>
<name>A0ACB9ME94_9MYRT</name>
<gene>
    <name evidence="1" type="ORF">MLD38_035255</name>
</gene>
<dbReference type="Proteomes" id="UP001057402">
    <property type="component" value="Chromosome 10"/>
</dbReference>